<feature type="transmembrane region" description="Helical" evidence="8">
    <location>
        <begin position="323"/>
        <end position="341"/>
    </location>
</feature>
<dbReference type="EMBL" id="JASJEV010000003">
    <property type="protein sequence ID" value="MDJ1157927.1"/>
    <property type="molecule type" value="Genomic_DNA"/>
</dbReference>
<feature type="transmembrane region" description="Helical" evidence="8">
    <location>
        <begin position="77"/>
        <end position="94"/>
    </location>
</feature>
<feature type="transmembrane region" description="Helical" evidence="8">
    <location>
        <begin position="12"/>
        <end position="37"/>
    </location>
</feature>
<keyword evidence="10" id="KW-1185">Reference proteome</keyword>
<sequence>MNEPLHVSARPPAVLLVGGLLVLLVALVTVAVSVGAVPIPLRTVWGVALERLSPGLVARDWPEGVARIVWDIRFPRALLAAVTGAGLAAVGAVLQGTTRNALADPYLFGISAGAALGAVTVITRIGDVIGIATLPLAAFLGAALSFVLVLAVSGTDEERRPDRLVLAGVAVSFMLMAATNALIFIGDHRAAHSVVFWMLGGLGLARWDNIWIAVAATAAGLVLFLAQARSLDALLLGEETAKTLGVSPGRLRLILFAGAALVSGVLVSLTGAIGFVGLMIPHVARILVGPLSSRLLVAAALMGACFLVGVDALARTLTAPQELPLGILTSAFGGAFAVWLLRARRGIA</sequence>
<evidence type="ECO:0000313" key="10">
    <source>
        <dbReference type="Proteomes" id="UP001321492"/>
    </source>
</evidence>
<evidence type="ECO:0000256" key="5">
    <source>
        <dbReference type="ARBA" id="ARBA00022692"/>
    </source>
</evidence>
<keyword evidence="4" id="KW-1003">Cell membrane</keyword>
<keyword evidence="6 8" id="KW-1133">Transmembrane helix</keyword>
<name>A0ABT7AFZ1_9HYPH</name>
<evidence type="ECO:0000256" key="7">
    <source>
        <dbReference type="ARBA" id="ARBA00023136"/>
    </source>
</evidence>
<comment type="similarity">
    <text evidence="2">Belongs to the binding-protein-dependent transport system permease family. FecCD subfamily.</text>
</comment>
<keyword evidence="5 8" id="KW-0812">Transmembrane</keyword>
<proteinExistence type="inferred from homology"/>
<dbReference type="SUPFAM" id="SSF81345">
    <property type="entry name" value="ABC transporter involved in vitamin B12 uptake, BtuC"/>
    <property type="match status" value="1"/>
</dbReference>
<comment type="caution">
    <text evidence="9">The sequence shown here is derived from an EMBL/GenBank/DDBJ whole genome shotgun (WGS) entry which is preliminary data.</text>
</comment>
<protein>
    <submittedName>
        <fullName evidence="9">Iron ABC transporter permease</fullName>
    </submittedName>
</protein>
<feature type="transmembrane region" description="Helical" evidence="8">
    <location>
        <begin position="190"/>
        <end position="205"/>
    </location>
</feature>
<dbReference type="Proteomes" id="UP001321492">
    <property type="component" value="Unassembled WGS sequence"/>
</dbReference>
<dbReference type="PANTHER" id="PTHR30472">
    <property type="entry name" value="FERRIC ENTEROBACTIN TRANSPORT SYSTEM PERMEASE PROTEIN"/>
    <property type="match status" value="1"/>
</dbReference>
<dbReference type="RefSeq" id="WP_283739918.1">
    <property type="nucleotide sequence ID" value="NZ_JASJEV010000003.1"/>
</dbReference>
<keyword evidence="3" id="KW-0813">Transport</keyword>
<feature type="transmembrane region" description="Helical" evidence="8">
    <location>
        <begin position="164"/>
        <end position="184"/>
    </location>
</feature>
<evidence type="ECO:0000256" key="6">
    <source>
        <dbReference type="ARBA" id="ARBA00022989"/>
    </source>
</evidence>
<evidence type="ECO:0000256" key="3">
    <source>
        <dbReference type="ARBA" id="ARBA00022448"/>
    </source>
</evidence>
<evidence type="ECO:0000256" key="4">
    <source>
        <dbReference type="ARBA" id="ARBA00022475"/>
    </source>
</evidence>
<comment type="subcellular location">
    <subcellularLocation>
        <location evidence="1">Cell membrane</location>
        <topology evidence="1">Multi-pass membrane protein</topology>
    </subcellularLocation>
</comment>
<feature type="transmembrane region" description="Helical" evidence="8">
    <location>
        <begin position="131"/>
        <end position="152"/>
    </location>
</feature>
<keyword evidence="7 8" id="KW-0472">Membrane</keyword>
<dbReference type="InterPro" id="IPR000522">
    <property type="entry name" value="ABC_transptr_permease_BtuC"/>
</dbReference>
<organism evidence="9 10">
    <name type="scientific">Chelatococcus albus</name>
    <dbReference type="NCBI Taxonomy" id="3047466"/>
    <lineage>
        <taxon>Bacteria</taxon>
        <taxon>Pseudomonadati</taxon>
        <taxon>Pseudomonadota</taxon>
        <taxon>Alphaproteobacteria</taxon>
        <taxon>Hyphomicrobiales</taxon>
        <taxon>Chelatococcaceae</taxon>
        <taxon>Chelatococcus</taxon>
    </lineage>
</organism>
<dbReference type="PANTHER" id="PTHR30472:SF67">
    <property type="entry name" value="PERMEASE OF ABC TRANSPORTER-RELATED"/>
    <property type="match status" value="1"/>
</dbReference>
<reference evidence="9 10" key="1">
    <citation type="submission" date="2023-05" db="EMBL/GenBank/DDBJ databases">
        <title>Chelatococcus sp. nov., a moderately thermophilic bacterium isolated from hot spring microbial mat.</title>
        <authorList>
            <person name="Hu C.-J."/>
            <person name="Li W.-J."/>
        </authorList>
    </citation>
    <scope>NUCLEOTIDE SEQUENCE [LARGE SCALE GENOMIC DNA]</scope>
    <source>
        <strain evidence="9 10">SYSU G07232</strain>
    </source>
</reference>
<evidence type="ECO:0000313" key="9">
    <source>
        <dbReference type="EMBL" id="MDJ1157927.1"/>
    </source>
</evidence>
<evidence type="ECO:0000256" key="1">
    <source>
        <dbReference type="ARBA" id="ARBA00004651"/>
    </source>
</evidence>
<dbReference type="InterPro" id="IPR037294">
    <property type="entry name" value="ABC_BtuC-like"/>
</dbReference>
<dbReference type="Gene3D" id="1.10.3470.10">
    <property type="entry name" value="ABC transporter involved in vitamin B12 uptake, BtuC"/>
    <property type="match status" value="1"/>
</dbReference>
<evidence type="ECO:0000256" key="8">
    <source>
        <dbReference type="SAM" id="Phobius"/>
    </source>
</evidence>
<feature type="transmembrane region" description="Helical" evidence="8">
    <location>
        <begin position="253"/>
        <end position="283"/>
    </location>
</feature>
<feature type="transmembrane region" description="Helical" evidence="8">
    <location>
        <begin position="106"/>
        <end position="125"/>
    </location>
</feature>
<dbReference type="CDD" id="cd06550">
    <property type="entry name" value="TM_ABC_iron-siderophores_like"/>
    <property type="match status" value="1"/>
</dbReference>
<feature type="transmembrane region" description="Helical" evidence="8">
    <location>
        <begin position="295"/>
        <end position="317"/>
    </location>
</feature>
<feature type="transmembrane region" description="Helical" evidence="8">
    <location>
        <begin position="210"/>
        <end position="228"/>
    </location>
</feature>
<evidence type="ECO:0000256" key="2">
    <source>
        <dbReference type="ARBA" id="ARBA00007935"/>
    </source>
</evidence>
<accession>A0ABT7AFZ1</accession>
<dbReference type="Pfam" id="PF01032">
    <property type="entry name" value="FecCD"/>
    <property type="match status" value="1"/>
</dbReference>
<gene>
    <name evidence="9" type="ORF">QNA08_06730</name>
</gene>